<evidence type="ECO:0000256" key="1">
    <source>
        <dbReference type="SAM" id="Phobius"/>
    </source>
</evidence>
<dbReference type="GO" id="GO:0005178">
    <property type="term" value="F:integrin binding"/>
    <property type="evidence" value="ECO:0007669"/>
    <property type="project" value="TreeGrafter"/>
</dbReference>
<gene>
    <name evidence="3" type="primary">Fermt2</name>
    <name evidence="3" type="ORF">EVAR_4171_1</name>
</gene>
<dbReference type="GO" id="GO:0030055">
    <property type="term" value="C:cell-substrate junction"/>
    <property type="evidence" value="ECO:0007669"/>
    <property type="project" value="TreeGrafter"/>
</dbReference>
<dbReference type="Gene3D" id="3.10.20.90">
    <property type="entry name" value="Phosphatidylinositol 3-kinase Catalytic Subunit, Chain A, domain 1"/>
    <property type="match status" value="1"/>
</dbReference>
<feature type="domain" description="Kindlin-2 N-terminal" evidence="2">
    <location>
        <begin position="8"/>
        <end position="50"/>
    </location>
</feature>
<protein>
    <submittedName>
        <fullName evidence="3">Fermitin family homolog 2</fullName>
    </submittedName>
</protein>
<dbReference type="PANTHER" id="PTHR16160">
    <property type="entry name" value="FERMITIN 2-RELATED"/>
    <property type="match status" value="1"/>
</dbReference>
<evidence type="ECO:0000259" key="2">
    <source>
        <dbReference type="Pfam" id="PF18124"/>
    </source>
</evidence>
<keyword evidence="4" id="KW-1185">Reference proteome</keyword>
<comment type="caution">
    <text evidence="3">The sequence shown here is derived from an EMBL/GenBank/DDBJ whole genome shotgun (WGS) entry which is preliminary data.</text>
</comment>
<accession>A0A4C1TJD7</accession>
<evidence type="ECO:0000313" key="4">
    <source>
        <dbReference type="Proteomes" id="UP000299102"/>
    </source>
</evidence>
<feature type="transmembrane region" description="Helical" evidence="1">
    <location>
        <begin position="110"/>
        <end position="135"/>
    </location>
</feature>
<sequence>MLADGEVVGDGSWNLTIYVTDMNVERTMVVKGDMHVGGVMLKLVESLDSLQLNLNTGMFYRATTKGQASKPRVESSNSIPFQVDAVDRVDLECVPSCFILNDIPSIPISFLLSILIPVLFLIPVPVALLILILVLPPLPILLSVRVLIC</sequence>
<name>A0A4C1TJD7_EUMVA</name>
<proteinExistence type="predicted"/>
<keyword evidence="1" id="KW-0812">Transmembrane</keyword>
<dbReference type="PANTHER" id="PTHR16160:SF13">
    <property type="entry name" value="FERMITIN 2-RELATED"/>
    <property type="match status" value="1"/>
</dbReference>
<evidence type="ECO:0000313" key="3">
    <source>
        <dbReference type="EMBL" id="GBP13411.1"/>
    </source>
</evidence>
<keyword evidence="1" id="KW-1133">Transmembrane helix</keyword>
<organism evidence="3 4">
    <name type="scientific">Eumeta variegata</name>
    <name type="common">Bagworm moth</name>
    <name type="synonym">Eumeta japonica</name>
    <dbReference type="NCBI Taxonomy" id="151549"/>
    <lineage>
        <taxon>Eukaryota</taxon>
        <taxon>Metazoa</taxon>
        <taxon>Ecdysozoa</taxon>
        <taxon>Arthropoda</taxon>
        <taxon>Hexapoda</taxon>
        <taxon>Insecta</taxon>
        <taxon>Pterygota</taxon>
        <taxon>Neoptera</taxon>
        <taxon>Endopterygota</taxon>
        <taxon>Lepidoptera</taxon>
        <taxon>Glossata</taxon>
        <taxon>Ditrysia</taxon>
        <taxon>Tineoidea</taxon>
        <taxon>Psychidae</taxon>
        <taxon>Oiketicinae</taxon>
        <taxon>Eumeta</taxon>
    </lineage>
</organism>
<dbReference type="Proteomes" id="UP000299102">
    <property type="component" value="Unassembled WGS sequence"/>
</dbReference>
<dbReference type="OrthoDB" id="10057618at2759"/>
<reference evidence="3 4" key="1">
    <citation type="journal article" date="2019" name="Commun. Biol.">
        <title>The bagworm genome reveals a unique fibroin gene that provides high tensile strength.</title>
        <authorList>
            <person name="Kono N."/>
            <person name="Nakamura H."/>
            <person name="Ohtoshi R."/>
            <person name="Tomita M."/>
            <person name="Numata K."/>
            <person name="Arakawa K."/>
        </authorList>
    </citation>
    <scope>NUCLEOTIDE SEQUENCE [LARGE SCALE GENOMIC DNA]</scope>
</reference>
<keyword evidence="1" id="KW-0472">Membrane</keyword>
<dbReference type="GO" id="GO:0007160">
    <property type="term" value="P:cell-matrix adhesion"/>
    <property type="evidence" value="ECO:0007669"/>
    <property type="project" value="TreeGrafter"/>
</dbReference>
<dbReference type="AlphaFoldDB" id="A0A4C1TJD7"/>
<dbReference type="EMBL" id="BGZK01000057">
    <property type="protein sequence ID" value="GBP13411.1"/>
    <property type="molecule type" value="Genomic_DNA"/>
</dbReference>
<dbReference type="InterPro" id="IPR037843">
    <property type="entry name" value="Kindlin/fermitin"/>
</dbReference>
<dbReference type="InterPro" id="IPR040790">
    <property type="entry name" value="Kindlin_2_N"/>
</dbReference>
<dbReference type="GO" id="GO:0007229">
    <property type="term" value="P:integrin-mediated signaling pathway"/>
    <property type="evidence" value="ECO:0007669"/>
    <property type="project" value="InterPro"/>
</dbReference>
<dbReference type="STRING" id="151549.A0A4C1TJD7"/>
<dbReference type="Pfam" id="PF18124">
    <property type="entry name" value="Kindlin_2_N"/>
    <property type="match status" value="1"/>
</dbReference>